<organism evidence="7 8">
    <name type="scientific">Anopheles farauti</name>
    <dbReference type="NCBI Taxonomy" id="69004"/>
    <lineage>
        <taxon>Eukaryota</taxon>
        <taxon>Metazoa</taxon>
        <taxon>Ecdysozoa</taxon>
        <taxon>Arthropoda</taxon>
        <taxon>Hexapoda</taxon>
        <taxon>Insecta</taxon>
        <taxon>Pterygota</taxon>
        <taxon>Neoptera</taxon>
        <taxon>Endopterygota</taxon>
        <taxon>Diptera</taxon>
        <taxon>Nematocera</taxon>
        <taxon>Culicoidea</taxon>
        <taxon>Culicidae</taxon>
        <taxon>Anophelinae</taxon>
        <taxon>Anopheles</taxon>
    </lineage>
</organism>
<reference evidence="7" key="2">
    <citation type="submission" date="2020-05" db="UniProtKB">
        <authorList>
            <consortium name="EnsemblMetazoa"/>
        </authorList>
    </citation>
    <scope>IDENTIFICATION</scope>
    <source>
        <strain evidence="7">FAR1</strain>
    </source>
</reference>
<dbReference type="VEuPathDB" id="VectorBase:AFAF012345"/>
<evidence type="ECO:0000256" key="4">
    <source>
        <dbReference type="ARBA" id="ARBA00022900"/>
    </source>
</evidence>
<dbReference type="SUPFAM" id="SSF56574">
    <property type="entry name" value="Serpins"/>
    <property type="match status" value="1"/>
</dbReference>
<dbReference type="PROSITE" id="PS00284">
    <property type="entry name" value="SERPIN"/>
    <property type="match status" value="1"/>
</dbReference>
<reference evidence="8" key="1">
    <citation type="submission" date="2014-01" db="EMBL/GenBank/DDBJ databases">
        <title>The Genome Sequence of Anopheles farauti FAR1 (V2).</title>
        <authorList>
            <consortium name="The Broad Institute Genomics Platform"/>
            <person name="Neafsey D.E."/>
            <person name="Besansky N."/>
            <person name="Howell P."/>
            <person name="Walton C."/>
            <person name="Young S.K."/>
            <person name="Zeng Q."/>
            <person name="Gargeya S."/>
            <person name="Fitzgerald M."/>
            <person name="Haas B."/>
            <person name="Abouelleil A."/>
            <person name="Allen A.W."/>
            <person name="Alvarado L."/>
            <person name="Arachchi H.M."/>
            <person name="Berlin A.M."/>
            <person name="Chapman S.B."/>
            <person name="Gainer-Dewar J."/>
            <person name="Goldberg J."/>
            <person name="Griggs A."/>
            <person name="Gujja S."/>
            <person name="Hansen M."/>
            <person name="Howarth C."/>
            <person name="Imamovic A."/>
            <person name="Ireland A."/>
            <person name="Larimer J."/>
            <person name="McCowan C."/>
            <person name="Murphy C."/>
            <person name="Pearson M."/>
            <person name="Poon T.W."/>
            <person name="Priest M."/>
            <person name="Roberts A."/>
            <person name="Saif S."/>
            <person name="Shea T."/>
            <person name="Sisk P."/>
            <person name="Sykes S."/>
            <person name="Wortman J."/>
            <person name="Nusbaum C."/>
            <person name="Birren B."/>
        </authorList>
    </citation>
    <scope>NUCLEOTIDE SEQUENCE [LARGE SCALE GENOMIC DNA]</scope>
    <source>
        <strain evidence="8">FAR1</strain>
    </source>
</reference>
<keyword evidence="2" id="KW-0646">Protease inhibitor</keyword>
<dbReference type="AlphaFoldDB" id="A0A1Y9H9A9"/>
<dbReference type="InterPro" id="IPR042185">
    <property type="entry name" value="Serpin_sf_2"/>
</dbReference>
<evidence type="ECO:0000259" key="6">
    <source>
        <dbReference type="SMART" id="SM00093"/>
    </source>
</evidence>
<dbReference type="EMBL" id="AXCN02001012">
    <property type="status" value="NOT_ANNOTATED_CDS"/>
    <property type="molecule type" value="Genomic_DNA"/>
</dbReference>
<comment type="similarity">
    <text evidence="1 5">Belongs to the serpin family.</text>
</comment>
<proteinExistence type="inferred from homology"/>
<dbReference type="STRING" id="69004.A0A1Y9H9A9"/>
<dbReference type="Proteomes" id="UP000075886">
    <property type="component" value="Unassembled WGS sequence"/>
</dbReference>
<feature type="domain" description="Serpin" evidence="6">
    <location>
        <begin position="21"/>
        <end position="378"/>
    </location>
</feature>
<dbReference type="InterPro" id="IPR042178">
    <property type="entry name" value="Serpin_sf_1"/>
</dbReference>
<dbReference type="InterPro" id="IPR000215">
    <property type="entry name" value="Serpin_fam"/>
</dbReference>
<dbReference type="GO" id="GO:0004867">
    <property type="term" value="F:serine-type endopeptidase inhibitor activity"/>
    <property type="evidence" value="ECO:0007669"/>
    <property type="project" value="UniProtKB-KW"/>
</dbReference>
<dbReference type="EnsemblMetazoa" id="AFAF012345-RB">
    <property type="protein sequence ID" value="AFAF012345-PB"/>
    <property type="gene ID" value="AFAF012345"/>
</dbReference>
<dbReference type="PANTHER" id="PTHR11461">
    <property type="entry name" value="SERINE PROTEASE INHIBITOR, SERPIN"/>
    <property type="match status" value="1"/>
</dbReference>
<dbReference type="SMART" id="SM00093">
    <property type="entry name" value="SERPIN"/>
    <property type="match status" value="1"/>
</dbReference>
<evidence type="ECO:0000256" key="3">
    <source>
        <dbReference type="ARBA" id="ARBA00022729"/>
    </source>
</evidence>
<evidence type="ECO:0000313" key="8">
    <source>
        <dbReference type="Proteomes" id="UP000075886"/>
    </source>
</evidence>
<dbReference type="InterPro" id="IPR036186">
    <property type="entry name" value="Serpin_sf"/>
</dbReference>
<evidence type="ECO:0000256" key="2">
    <source>
        <dbReference type="ARBA" id="ARBA00022690"/>
    </source>
</evidence>
<name>A0A1Y9H9A9_9DIPT</name>
<keyword evidence="4" id="KW-0722">Serine protease inhibitor</keyword>
<dbReference type="InterPro" id="IPR023795">
    <property type="entry name" value="Serpin_CS"/>
</dbReference>
<dbReference type="CDD" id="cd19601">
    <property type="entry name" value="serpin42Da-like"/>
    <property type="match status" value="1"/>
</dbReference>
<dbReference type="Gene3D" id="3.30.497.10">
    <property type="entry name" value="Antithrombin, subunit I, domain 2"/>
    <property type="match status" value="1"/>
</dbReference>
<sequence length="380" mass="42581">MADSSNTPNAQFVAQSNNFAIKLYQQVSAKNAGENVVISPFSISACLSLAAMGAGGLTAEEMYSVLQFGTPKEKQTVADNYRQLMARLESDSTVNVANKIYVMQNYAIKSAFNSIATDSFRSEAEQVNFAESAVAAKKINGWVEEKTNNKIKDLISPDSLDAESRMVLVNAVHFKGTWTYQFDPNLTRPFPFWLSDTESRDVPMMNIKKHFAYNNFEEHGFSALELTYGGSDMTMLLLLPNERMGLSALEQKLPSLNLAELTTKMHKQEVEVFLPKFKIEFTRDLNDDLVALGMGRMFTDAAEFPDLLEQSEPLKVSKVVHKAFIEVNEEGTEAAAATGMIMMMRCMPMDPYFTVDHPFLYLLKHQQQIYFVGRVAKVDA</sequence>
<dbReference type="FunFam" id="3.30.497.10:FF:000006">
    <property type="entry name" value="Plasminogen activator inhibitor 1"/>
    <property type="match status" value="1"/>
</dbReference>
<dbReference type="InterPro" id="IPR023796">
    <property type="entry name" value="Serpin_dom"/>
</dbReference>
<protein>
    <recommendedName>
        <fullName evidence="6">Serpin domain-containing protein</fullName>
    </recommendedName>
</protein>
<keyword evidence="8" id="KW-1185">Reference proteome</keyword>
<dbReference type="PANTHER" id="PTHR11461:SF211">
    <property type="entry name" value="GH10112P-RELATED"/>
    <property type="match status" value="1"/>
</dbReference>
<dbReference type="Pfam" id="PF00079">
    <property type="entry name" value="Serpin"/>
    <property type="match status" value="1"/>
</dbReference>
<dbReference type="Gene3D" id="2.30.39.10">
    <property type="entry name" value="Alpha-1-antitrypsin, domain 1"/>
    <property type="match status" value="1"/>
</dbReference>
<evidence type="ECO:0000256" key="5">
    <source>
        <dbReference type="RuleBase" id="RU000411"/>
    </source>
</evidence>
<dbReference type="GO" id="GO:0005615">
    <property type="term" value="C:extracellular space"/>
    <property type="evidence" value="ECO:0007669"/>
    <property type="project" value="InterPro"/>
</dbReference>
<accession>A0A1Y9H9A9</accession>
<keyword evidence="3" id="KW-0732">Signal</keyword>
<evidence type="ECO:0000313" key="7">
    <source>
        <dbReference type="EnsemblMetazoa" id="AFAF012345-PB"/>
    </source>
</evidence>
<evidence type="ECO:0000256" key="1">
    <source>
        <dbReference type="ARBA" id="ARBA00009500"/>
    </source>
</evidence>